<dbReference type="Pfam" id="PF00202">
    <property type="entry name" value="Aminotran_3"/>
    <property type="match status" value="1"/>
</dbReference>
<keyword evidence="2" id="KW-0032">Aminotransferase</keyword>
<dbReference type="EMBL" id="UINC01183822">
    <property type="protein sequence ID" value="SVD94754.1"/>
    <property type="molecule type" value="Genomic_DNA"/>
</dbReference>
<proteinExistence type="predicted"/>
<name>A0A382ZGU4_9ZZZZ</name>
<evidence type="ECO:0000313" key="4">
    <source>
        <dbReference type="EMBL" id="SVD94754.1"/>
    </source>
</evidence>
<organism evidence="4">
    <name type="scientific">marine metagenome</name>
    <dbReference type="NCBI Taxonomy" id="408172"/>
    <lineage>
        <taxon>unclassified sequences</taxon>
        <taxon>metagenomes</taxon>
        <taxon>ecological metagenomes</taxon>
    </lineage>
</organism>
<dbReference type="InterPro" id="IPR015422">
    <property type="entry name" value="PyrdxlP-dep_Trfase_small"/>
</dbReference>
<dbReference type="SUPFAM" id="SSF53383">
    <property type="entry name" value="PLP-dependent transferases"/>
    <property type="match status" value="1"/>
</dbReference>
<dbReference type="InterPro" id="IPR015424">
    <property type="entry name" value="PyrdxlP-dep_Trfase"/>
</dbReference>
<dbReference type="GO" id="GO:0030170">
    <property type="term" value="F:pyridoxal phosphate binding"/>
    <property type="evidence" value="ECO:0007669"/>
    <property type="project" value="InterPro"/>
</dbReference>
<evidence type="ECO:0000256" key="2">
    <source>
        <dbReference type="ARBA" id="ARBA00022576"/>
    </source>
</evidence>
<gene>
    <name evidence="4" type="ORF">METZ01_LOCUS447608</name>
</gene>
<feature type="non-terminal residue" evidence="4">
    <location>
        <position position="91"/>
    </location>
</feature>
<evidence type="ECO:0000256" key="1">
    <source>
        <dbReference type="ARBA" id="ARBA00001933"/>
    </source>
</evidence>
<sequence>MSTDWKSKESQYYMFLVRRQPMVIERGEGTRVWDTDGKEYLDFTSGWAVNNIGHANPVMAEAIANQAKTLLQTSNQFYTIPQLKLAEILVE</sequence>
<dbReference type="PANTHER" id="PTHR11986">
    <property type="entry name" value="AMINOTRANSFERASE CLASS III"/>
    <property type="match status" value="1"/>
</dbReference>
<comment type="cofactor">
    <cofactor evidence="1">
        <name>pyridoxal 5'-phosphate</name>
        <dbReference type="ChEBI" id="CHEBI:597326"/>
    </cofactor>
</comment>
<reference evidence="4" key="1">
    <citation type="submission" date="2018-05" db="EMBL/GenBank/DDBJ databases">
        <authorList>
            <person name="Lanie J.A."/>
            <person name="Ng W.-L."/>
            <person name="Kazmierczak K.M."/>
            <person name="Andrzejewski T.M."/>
            <person name="Davidsen T.M."/>
            <person name="Wayne K.J."/>
            <person name="Tettelin H."/>
            <person name="Glass J.I."/>
            <person name="Rusch D."/>
            <person name="Podicherti R."/>
            <person name="Tsui H.-C.T."/>
            <person name="Winkler M.E."/>
        </authorList>
    </citation>
    <scope>NUCLEOTIDE SEQUENCE</scope>
</reference>
<dbReference type="Gene3D" id="3.90.1150.10">
    <property type="entry name" value="Aspartate Aminotransferase, domain 1"/>
    <property type="match status" value="1"/>
</dbReference>
<protein>
    <recommendedName>
        <fullName evidence="5">Aminotransferase class III-fold pyridoxal phosphate-dependent enzyme</fullName>
    </recommendedName>
</protein>
<evidence type="ECO:0008006" key="5">
    <source>
        <dbReference type="Google" id="ProtNLM"/>
    </source>
</evidence>
<accession>A0A382ZGU4</accession>
<dbReference type="GO" id="GO:0042802">
    <property type="term" value="F:identical protein binding"/>
    <property type="evidence" value="ECO:0007669"/>
    <property type="project" value="TreeGrafter"/>
</dbReference>
<dbReference type="PANTHER" id="PTHR11986:SF79">
    <property type="entry name" value="ACETYLORNITHINE AMINOTRANSFERASE, MITOCHONDRIAL"/>
    <property type="match status" value="1"/>
</dbReference>
<dbReference type="InterPro" id="IPR050103">
    <property type="entry name" value="Class-III_PLP-dep_AT"/>
</dbReference>
<dbReference type="AlphaFoldDB" id="A0A382ZGU4"/>
<dbReference type="GO" id="GO:0008483">
    <property type="term" value="F:transaminase activity"/>
    <property type="evidence" value="ECO:0007669"/>
    <property type="project" value="UniProtKB-KW"/>
</dbReference>
<evidence type="ECO:0000256" key="3">
    <source>
        <dbReference type="ARBA" id="ARBA00022679"/>
    </source>
</evidence>
<dbReference type="InterPro" id="IPR005814">
    <property type="entry name" value="Aminotrans_3"/>
</dbReference>
<keyword evidence="3" id="KW-0808">Transferase</keyword>